<evidence type="ECO:0000313" key="6">
    <source>
        <dbReference type="Proteomes" id="UP001595900"/>
    </source>
</evidence>
<evidence type="ECO:0000313" key="5">
    <source>
        <dbReference type="EMBL" id="MFC4242905.1"/>
    </source>
</evidence>
<dbReference type="SMART" id="SM00534">
    <property type="entry name" value="MUTSac"/>
    <property type="match status" value="1"/>
</dbReference>
<dbReference type="RefSeq" id="WP_390227858.1">
    <property type="nucleotide sequence ID" value="NZ_JBHSCN010000003.1"/>
</dbReference>
<keyword evidence="1" id="KW-0547">Nucleotide-binding</keyword>
<evidence type="ECO:0000256" key="3">
    <source>
        <dbReference type="ARBA" id="ARBA00023125"/>
    </source>
</evidence>
<dbReference type="PANTHER" id="PTHR11361:SF34">
    <property type="entry name" value="DNA MISMATCH REPAIR PROTEIN MSH1, MITOCHONDRIAL"/>
    <property type="match status" value="1"/>
</dbReference>
<dbReference type="Pfam" id="PF00488">
    <property type="entry name" value="MutS_V"/>
    <property type="match status" value="1"/>
</dbReference>
<keyword evidence="2" id="KW-0067">ATP-binding</keyword>
<comment type="caution">
    <text evidence="5">The sequence shown here is derived from an EMBL/GenBank/DDBJ whole genome shotgun (WGS) entry which is preliminary data.</text>
</comment>
<dbReference type="InterPro" id="IPR045076">
    <property type="entry name" value="MutS"/>
</dbReference>
<gene>
    <name evidence="5" type="ORF">ACFOYW_05940</name>
</gene>
<keyword evidence="6" id="KW-1185">Reference proteome</keyword>
<evidence type="ECO:0000259" key="4">
    <source>
        <dbReference type="SMART" id="SM00534"/>
    </source>
</evidence>
<keyword evidence="3" id="KW-0238">DNA-binding</keyword>
<evidence type="ECO:0000256" key="1">
    <source>
        <dbReference type="ARBA" id="ARBA00022741"/>
    </source>
</evidence>
<name>A0ABV8Q3D6_9MICO</name>
<sequence length="518" mass="57981">MTDPQHKPADFRSILFPHTSGVPALVSEEPSCFHDLNLDQIVATLTSGRDDYRLEPIFYTSLTSTQQVEYRQQVYADLARDEVHAHATAFAQAMTTHRSRLAQLSKLYAARQKEFWLLSAMLTYQHAVRDFAEALAGDELESSGMQGLRDWLQAYVAGPEFTRLAEQGEKIRADLDAIRFTMLLDGLKVTVTPYADQADYSAEVEATFARFRQGEVKDHLVQFRSSLWLDTVEENTLELVAKANPETFAALDRYVRENQDRYVDPAVADTDRGLQFYLSYLEHTERVSAAGLSFTMPRVTRDKASRASDVFDLALADKLVSEKKPVVTNSFHLEENERVIVVTGANQGGKTTFSRTFGQLHWLANLGLPVPGTDAALFLFDQLFTHYEKEEDITTLHGKLEDELVRIHDILQAATGDSIIVMNEIFNSTTLDDAILLGTAVLQEIIERDILALCVTFIDELTTLSDTTVSMVAAVDPAEPATRTFKLERRPADGLAYAVALAEKYGLTHDQLTERIAS</sequence>
<evidence type="ECO:0000256" key="2">
    <source>
        <dbReference type="ARBA" id="ARBA00022840"/>
    </source>
</evidence>
<dbReference type="Proteomes" id="UP001595900">
    <property type="component" value="Unassembled WGS sequence"/>
</dbReference>
<organism evidence="5 6">
    <name type="scientific">Gryllotalpicola reticulitermitis</name>
    <dbReference type="NCBI Taxonomy" id="1184153"/>
    <lineage>
        <taxon>Bacteria</taxon>
        <taxon>Bacillati</taxon>
        <taxon>Actinomycetota</taxon>
        <taxon>Actinomycetes</taxon>
        <taxon>Micrococcales</taxon>
        <taxon>Microbacteriaceae</taxon>
        <taxon>Gryllotalpicola</taxon>
    </lineage>
</organism>
<feature type="domain" description="DNA mismatch repair proteins mutS family" evidence="4">
    <location>
        <begin position="337"/>
        <end position="518"/>
    </location>
</feature>
<dbReference type="SUPFAM" id="SSF52540">
    <property type="entry name" value="P-loop containing nucleoside triphosphate hydrolases"/>
    <property type="match status" value="1"/>
</dbReference>
<accession>A0ABV8Q3D6</accession>
<protein>
    <recommendedName>
        <fullName evidence="4">DNA mismatch repair proteins mutS family domain-containing protein</fullName>
    </recommendedName>
</protein>
<dbReference type="InterPro" id="IPR000432">
    <property type="entry name" value="DNA_mismatch_repair_MutS_C"/>
</dbReference>
<reference evidence="6" key="1">
    <citation type="journal article" date="2019" name="Int. J. Syst. Evol. Microbiol.">
        <title>The Global Catalogue of Microorganisms (GCM) 10K type strain sequencing project: providing services to taxonomists for standard genome sequencing and annotation.</title>
        <authorList>
            <consortium name="The Broad Institute Genomics Platform"/>
            <consortium name="The Broad Institute Genome Sequencing Center for Infectious Disease"/>
            <person name="Wu L."/>
            <person name="Ma J."/>
        </authorList>
    </citation>
    <scope>NUCLEOTIDE SEQUENCE [LARGE SCALE GENOMIC DNA]</scope>
    <source>
        <strain evidence="6">CGMCC 1.10363</strain>
    </source>
</reference>
<dbReference type="PANTHER" id="PTHR11361">
    <property type="entry name" value="DNA MISMATCH REPAIR PROTEIN MUTS FAMILY MEMBER"/>
    <property type="match status" value="1"/>
</dbReference>
<dbReference type="InterPro" id="IPR027417">
    <property type="entry name" value="P-loop_NTPase"/>
</dbReference>
<dbReference type="EMBL" id="JBHSCN010000003">
    <property type="protein sequence ID" value="MFC4242905.1"/>
    <property type="molecule type" value="Genomic_DNA"/>
</dbReference>
<dbReference type="Gene3D" id="3.40.50.300">
    <property type="entry name" value="P-loop containing nucleotide triphosphate hydrolases"/>
    <property type="match status" value="1"/>
</dbReference>
<proteinExistence type="predicted"/>